<comment type="caution">
    <text evidence="2">The sequence shown here is derived from an EMBL/GenBank/DDBJ whole genome shotgun (WGS) entry which is preliminary data.</text>
</comment>
<sequence length="79" mass="8937">MEHSWTLPLRLLALVEVVEAMMATTEEEEVVVEYSSPPLEQLSFWWVAMCPPKACGLIMAFDAALTLRSLAFRPRLEIA</sequence>
<accession>A0A8S0PD36</accession>
<keyword evidence="1" id="KW-0732">Signal</keyword>
<evidence type="ECO:0000313" key="3">
    <source>
        <dbReference type="Proteomes" id="UP000594638"/>
    </source>
</evidence>
<gene>
    <name evidence="2" type="ORF">OLEA9_A004806</name>
</gene>
<feature type="chain" id="PRO_5035819651" description="Secreted protein" evidence="1">
    <location>
        <begin position="21"/>
        <end position="79"/>
    </location>
</feature>
<evidence type="ECO:0000313" key="2">
    <source>
        <dbReference type="EMBL" id="CAA2935263.1"/>
    </source>
</evidence>
<name>A0A8S0PD36_OLEEU</name>
<dbReference type="EMBL" id="CACTIH010000024">
    <property type="protein sequence ID" value="CAA2935263.1"/>
    <property type="molecule type" value="Genomic_DNA"/>
</dbReference>
<dbReference type="Gramene" id="OE9A004806T1">
    <property type="protein sequence ID" value="OE9A004806C1"/>
    <property type="gene ID" value="OE9A004806"/>
</dbReference>
<feature type="signal peptide" evidence="1">
    <location>
        <begin position="1"/>
        <end position="20"/>
    </location>
</feature>
<protein>
    <recommendedName>
        <fullName evidence="4">Secreted protein</fullName>
    </recommendedName>
</protein>
<proteinExistence type="predicted"/>
<evidence type="ECO:0000256" key="1">
    <source>
        <dbReference type="SAM" id="SignalP"/>
    </source>
</evidence>
<reference evidence="2 3" key="1">
    <citation type="submission" date="2019-12" db="EMBL/GenBank/DDBJ databases">
        <authorList>
            <person name="Alioto T."/>
            <person name="Alioto T."/>
            <person name="Gomez Garrido J."/>
        </authorList>
    </citation>
    <scope>NUCLEOTIDE SEQUENCE [LARGE SCALE GENOMIC DNA]</scope>
</reference>
<dbReference type="AlphaFoldDB" id="A0A8S0PD36"/>
<evidence type="ECO:0008006" key="4">
    <source>
        <dbReference type="Google" id="ProtNLM"/>
    </source>
</evidence>
<dbReference type="Proteomes" id="UP000594638">
    <property type="component" value="Unassembled WGS sequence"/>
</dbReference>
<keyword evidence="3" id="KW-1185">Reference proteome</keyword>
<organism evidence="2 3">
    <name type="scientific">Olea europaea subsp. europaea</name>
    <dbReference type="NCBI Taxonomy" id="158383"/>
    <lineage>
        <taxon>Eukaryota</taxon>
        <taxon>Viridiplantae</taxon>
        <taxon>Streptophyta</taxon>
        <taxon>Embryophyta</taxon>
        <taxon>Tracheophyta</taxon>
        <taxon>Spermatophyta</taxon>
        <taxon>Magnoliopsida</taxon>
        <taxon>eudicotyledons</taxon>
        <taxon>Gunneridae</taxon>
        <taxon>Pentapetalae</taxon>
        <taxon>asterids</taxon>
        <taxon>lamiids</taxon>
        <taxon>Lamiales</taxon>
        <taxon>Oleaceae</taxon>
        <taxon>Oleeae</taxon>
        <taxon>Olea</taxon>
    </lineage>
</organism>